<dbReference type="EMBL" id="LAZR01003133">
    <property type="protein sequence ID" value="KKN21601.1"/>
    <property type="molecule type" value="Genomic_DNA"/>
</dbReference>
<dbReference type="AlphaFoldDB" id="A0A0F9R8Q8"/>
<dbReference type="InterPro" id="IPR002711">
    <property type="entry name" value="HNH"/>
</dbReference>
<dbReference type="Pfam" id="PF01844">
    <property type="entry name" value="HNH"/>
    <property type="match status" value="1"/>
</dbReference>
<gene>
    <name evidence="4" type="ORF">LCGC14_0923760</name>
</gene>
<dbReference type="GO" id="GO:0004519">
    <property type="term" value="F:endonuclease activity"/>
    <property type="evidence" value="ECO:0007669"/>
    <property type="project" value="InterPro"/>
</dbReference>
<organism evidence="4">
    <name type="scientific">marine sediment metagenome</name>
    <dbReference type="NCBI Taxonomy" id="412755"/>
    <lineage>
        <taxon>unclassified sequences</taxon>
        <taxon>metagenomes</taxon>
        <taxon>ecological metagenomes</taxon>
    </lineage>
</organism>
<evidence type="ECO:0000256" key="1">
    <source>
        <dbReference type="ARBA" id="ARBA00022722"/>
    </source>
</evidence>
<dbReference type="PANTHER" id="PTHR41286">
    <property type="entry name" value="HNH NUCLEASE YAJD-RELATED"/>
    <property type="match status" value="1"/>
</dbReference>
<name>A0A0F9R8Q8_9ZZZZ</name>
<evidence type="ECO:0000313" key="4">
    <source>
        <dbReference type="EMBL" id="KKN21601.1"/>
    </source>
</evidence>
<dbReference type="PANTHER" id="PTHR41286:SF1">
    <property type="entry name" value="HNH NUCLEASE YAJD-RELATED"/>
    <property type="match status" value="1"/>
</dbReference>
<evidence type="ECO:0000256" key="2">
    <source>
        <dbReference type="ARBA" id="ARBA00022801"/>
    </source>
</evidence>
<comment type="caution">
    <text evidence="4">The sequence shown here is derived from an EMBL/GenBank/DDBJ whole genome shotgun (WGS) entry which is preliminary data.</text>
</comment>
<dbReference type="CDD" id="cd00085">
    <property type="entry name" value="HNHc"/>
    <property type="match status" value="1"/>
</dbReference>
<dbReference type="Gene3D" id="1.10.30.50">
    <property type="match status" value="1"/>
</dbReference>
<dbReference type="GO" id="GO:0016787">
    <property type="term" value="F:hydrolase activity"/>
    <property type="evidence" value="ECO:0007669"/>
    <property type="project" value="UniProtKB-KW"/>
</dbReference>
<evidence type="ECO:0000259" key="3">
    <source>
        <dbReference type="SMART" id="SM00507"/>
    </source>
</evidence>
<keyword evidence="1" id="KW-0540">Nuclease</keyword>
<dbReference type="InterPro" id="IPR003615">
    <property type="entry name" value="HNH_nuc"/>
</dbReference>
<dbReference type="SMART" id="SM00507">
    <property type="entry name" value="HNHc"/>
    <property type="match status" value="1"/>
</dbReference>
<keyword evidence="2" id="KW-0378">Hydrolase</keyword>
<protein>
    <recommendedName>
        <fullName evidence="3">HNH nuclease domain-containing protein</fullName>
    </recommendedName>
</protein>
<dbReference type="GO" id="GO:0005829">
    <property type="term" value="C:cytosol"/>
    <property type="evidence" value="ECO:0007669"/>
    <property type="project" value="TreeGrafter"/>
</dbReference>
<dbReference type="GO" id="GO:0003676">
    <property type="term" value="F:nucleic acid binding"/>
    <property type="evidence" value="ECO:0007669"/>
    <property type="project" value="InterPro"/>
</dbReference>
<sequence length="194" mass="23130">MRNSKGQFVKGVRSSFKTEFKKGEHWREPKAHWEYDWLFNEYITKQRSANDIAQQQGCKEANIYHWLRKHNIPRRDMKTIRKNKHWGLRGKANGMFGVTGKDNPNWKGGISPERQKVYATKEWKDAARYVRKRDRNLCQLCGEKSKAKRDSHIHHIKGFDFIESRTDPNNLVLLCRGCHHWAHSRKNTERRFLG</sequence>
<reference evidence="4" key="1">
    <citation type="journal article" date="2015" name="Nature">
        <title>Complex archaea that bridge the gap between prokaryotes and eukaryotes.</title>
        <authorList>
            <person name="Spang A."/>
            <person name="Saw J.H."/>
            <person name="Jorgensen S.L."/>
            <person name="Zaremba-Niedzwiedzka K."/>
            <person name="Martijn J."/>
            <person name="Lind A.E."/>
            <person name="van Eijk R."/>
            <person name="Schleper C."/>
            <person name="Guy L."/>
            <person name="Ettema T.J."/>
        </authorList>
    </citation>
    <scope>NUCLEOTIDE SEQUENCE</scope>
</reference>
<proteinExistence type="predicted"/>
<accession>A0A0F9R8Q8</accession>
<dbReference type="GO" id="GO:0008270">
    <property type="term" value="F:zinc ion binding"/>
    <property type="evidence" value="ECO:0007669"/>
    <property type="project" value="InterPro"/>
</dbReference>
<feature type="domain" description="HNH nuclease" evidence="3">
    <location>
        <begin position="125"/>
        <end position="180"/>
    </location>
</feature>